<accession>A0A7W7CD54</accession>
<comment type="caution">
    <text evidence="1">The sequence shown here is derived from an EMBL/GenBank/DDBJ whole genome shotgun (WGS) entry which is preliminary data.</text>
</comment>
<dbReference type="Proteomes" id="UP000533598">
    <property type="component" value="Unassembled WGS sequence"/>
</dbReference>
<evidence type="ECO:0000313" key="1">
    <source>
        <dbReference type="EMBL" id="MBB4678930.1"/>
    </source>
</evidence>
<sequence>MNVKKLIVVLAVVLVIYLIVSDPTGAAGGVHGILGMLRSAAESVITFVQRLFV</sequence>
<protein>
    <submittedName>
        <fullName evidence="1">Uncharacterized protein</fullName>
    </submittedName>
</protein>
<dbReference type="RefSeq" id="WP_185004735.1">
    <property type="nucleotide sequence ID" value="NZ_BAAAUI010000069.1"/>
</dbReference>
<gene>
    <name evidence="1" type="ORF">HNR67_005048</name>
</gene>
<dbReference type="AlphaFoldDB" id="A0A7W7CD54"/>
<name>A0A7W7CD54_9PSEU</name>
<dbReference type="EMBL" id="JACHMH010000001">
    <property type="protein sequence ID" value="MBB4678930.1"/>
    <property type="molecule type" value="Genomic_DNA"/>
</dbReference>
<organism evidence="1 2">
    <name type="scientific">Crossiella cryophila</name>
    <dbReference type="NCBI Taxonomy" id="43355"/>
    <lineage>
        <taxon>Bacteria</taxon>
        <taxon>Bacillati</taxon>
        <taxon>Actinomycetota</taxon>
        <taxon>Actinomycetes</taxon>
        <taxon>Pseudonocardiales</taxon>
        <taxon>Pseudonocardiaceae</taxon>
        <taxon>Crossiella</taxon>
    </lineage>
</organism>
<evidence type="ECO:0000313" key="2">
    <source>
        <dbReference type="Proteomes" id="UP000533598"/>
    </source>
</evidence>
<proteinExistence type="predicted"/>
<reference evidence="1 2" key="1">
    <citation type="submission" date="2020-08" db="EMBL/GenBank/DDBJ databases">
        <title>Sequencing the genomes of 1000 actinobacteria strains.</title>
        <authorList>
            <person name="Klenk H.-P."/>
        </authorList>
    </citation>
    <scope>NUCLEOTIDE SEQUENCE [LARGE SCALE GENOMIC DNA]</scope>
    <source>
        <strain evidence="1 2">DSM 44230</strain>
    </source>
</reference>
<keyword evidence="2" id="KW-1185">Reference proteome</keyword>